<accession>I3EH74</accession>
<dbReference type="PRINTS" id="PR00368">
    <property type="entry name" value="FADPNR"/>
</dbReference>
<dbReference type="PANTHER" id="PTHR48467:SF1">
    <property type="entry name" value="GLUTAMATE SYNTHASE 1 [NADH], CHLOROPLASTIC-LIKE"/>
    <property type="match status" value="1"/>
</dbReference>
<proteinExistence type="predicted"/>
<dbReference type="FunCoup" id="I3EH74">
    <property type="interactions" value="116"/>
</dbReference>
<dbReference type="InterPro" id="IPR023753">
    <property type="entry name" value="FAD/NAD-binding_dom"/>
</dbReference>
<dbReference type="OMA" id="CIIGMGN"/>
<dbReference type="AlphaFoldDB" id="I3EH74"/>
<dbReference type="Proteomes" id="UP000002872">
    <property type="component" value="Unassembled WGS sequence"/>
</dbReference>
<dbReference type="InterPro" id="IPR036188">
    <property type="entry name" value="FAD/NAD-bd_sf"/>
</dbReference>
<dbReference type="PANTHER" id="PTHR48467">
    <property type="entry name" value="GLUTAMATE SYNTHASE 1 [NADH], CHLOROPLASTIC-LIKE"/>
    <property type="match status" value="1"/>
</dbReference>
<organism evidence="7 8">
    <name type="scientific">Nematocida parisii (strain ERTm3)</name>
    <name type="common">Nematode killer fungus</name>
    <dbReference type="NCBI Taxonomy" id="935791"/>
    <lineage>
        <taxon>Eukaryota</taxon>
        <taxon>Fungi</taxon>
        <taxon>Fungi incertae sedis</taxon>
        <taxon>Microsporidia</taxon>
        <taxon>Nematocida</taxon>
    </lineage>
</organism>
<keyword evidence="5" id="KW-0560">Oxidoreductase</keyword>
<dbReference type="InParanoid" id="I3EH74"/>
<reference evidence="7" key="1">
    <citation type="submission" date="2011-01" db="EMBL/GenBank/DDBJ databases">
        <title>The Genome Sequence of Nematocida parisii strain ERTm3.</title>
        <authorList>
            <consortium name="The Broad Institute Genome Sequencing Platform"/>
            <consortium name="The Broad Institute Genome Sequencing Center for Infectious Disease"/>
            <person name="Cuomo C."/>
            <person name="Troemel E."/>
            <person name="Young S.K."/>
            <person name="Zeng Q."/>
            <person name="Gargeya S."/>
            <person name="Fitzgerald M."/>
            <person name="Haas B."/>
            <person name="Abouelleil A."/>
            <person name="Alvarado L."/>
            <person name="Arachchi H.M."/>
            <person name="Berlin A."/>
            <person name="Chapman S.B."/>
            <person name="Gearin G."/>
            <person name="Goldberg J."/>
            <person name="Griggs A."/>
            <person name="Gujja S."/>
            <person name="Hansen M."/>
            <person name="Heiman D."/>
            <person name="Howarth C."/>
            <person name="Larimer J."/>
            <person name="Lui A."/>
            <person name="MacDonald P.J.P."/>
            <person name="McCowen C."/>
            <person name="Montmayeur A."/>
            <person name="Murphy C."/>
            <person name="Neiman D."/>
            <person name="Pearson M."/>
            <person name="Priest M."/>
            <person name="Roberts A."/>
            <person name="Saif S."/>
            <person name="Shea T."/>
            <person name="Sisk P."/>
            <person name="Stolte C."/>
            <person name="Sykes S."/>
            <person name="Wortman J."/>
            <person name="Nusbaum C."/>
            <person name="Birren B."/>
        </authorList>
    </citation>
    <scope>NUCLEOTIDE SEQUENCE</scope>
    <source>
        <strain evidence="7">ERTm3</strain>
    </source>
</reference>
<evidence type="ECO:0000256" key="4">
    <source>
        <dbReference type="ARBA" id="ARBA00022857"/>
    </source>
</evidence>
<dbReference type="Pfam" id="PF07992">
    <property type="entry name" value="Pyr_redox_2"/>
    <property type="match status" value="1"/>
</dbReference>
<name>I3EH74_NEMP3</name>
<gene>
    <name evidence="7" type="ORF">NEQG_01261</name>
</gene>
<dbReference type="Gene3D" id="3.50.50.60">
    <property type="entry name" value="FAD/NAD(P)-binding domain"/>
    <property type="match status" value="1"/>
</dbReference>
<dbReference type="EMBL" id="GL870878">
    <property type="protein sequence ID" value="EIJ88571.1"/>
    <property type="molecule type" value="Genomic_DNA"/>
</dbReference>
<evidence type="ECO:0000256" key="3">
    <source>
        <dbReference type="ARBA" id="ARBA00022827"/>
    </source>
</evidence>
<evidence type="ECO:0000259" key="6">
    <source>
        <dbReference type="Pfam" id="PF07992"/>
    </source>
</evidence>
<sequence length="359" mass="39188">MHLCIIGAGPAAAYFIRECMARCSRTTFDIFEISRETLGNLRKGVAPDQVRIRKTIPGLERVFTDSRINLIKGADITRIMKVSEIEKKYDAVIIATGAEPRRVTDIPGCEHVLSASDILRSISANEKVLASGTVAVIGNGNVSLDIARVLLHGRDMGHPSLSEVSVASVDLIGRSSPEQSKFTNPVLSKFLSYPVMVIITEKVKNWIKKTITPEQSRTLKRKALLLSSNQAPARKSAKFIFNEVPVSVERYAPDGSNKPGVWPNNPNVHIVTNSAVKYKLTTRDRITGVEAVRVYDRIISAIGYAPINTDISGMLRDISIPVYRIGWARTGGTGTLADAYTTAINAVSKILPYNTGGLE</sequence>
<keyword evidence="2" id="KW-0285">Flavoprotein</keyword>
<dbReference type="InterPro" id="IPR055275">
    <property type="entry name" value="Ferredox_Rdtase"/>
</dbReference>
<dbReference type="HOGENOM" id="CLU_758856_0_0_1"/>
<evidence type="ECO:0000256" key="5">
    <source>
        <dbReference type="ARBA" id="ARBA00023002"/>
    </source>
</evidence>
<keyword evidence="4" id="KW-0521">NADP</keyword>
<dbReference type="Gene3D" id="3.40.50.720">
    <property type="entry name" value="NAD(P)-binding Rossmann-like Domain"/>
    <property type="match status" value="1"/>
</dbReference>
<protein>
    <recommendedName>
        <fullName evidence="6">FAD/NAD(P)-binding domain-containing protein</fullName>
    </recommendedName>
</protein>
<keyword evidence="3" id="KW-0274">FAD</keyword>
<evidence type="ECO:0000313" key="7">
    <source>
        <dbReference type="EMBL" id="EIJ88571.1"/>
    </source>
</evidence>
<dbReference type="SUPFAM" id="SSF51971">
    <property type="entry name" value="Nucleotide-binding domain"/>
    <property type="match status" value="1"/>
</dbReference>
<dbReference type="OrthoDB" id="333024at2759"/>
<evidence type="ECO:0000256" key="2">
    <source>
        <dbReference type="ARBA" id="ARBA00022630"/>
    </source>
</evidence>
<dbReference type="GO" id="GO:0016491">
    <property type="term" value="F:oxidoreductase activity"/>
    <property type="evidence" value="ECO:0007669"/>
    <property type="project" value="UniProtKB-KW"/>
</dbReference>
<evidence type="ECO:0000313" key="8">
    <source>
        <dbReference type="Proteomes" id="UP000002872"/>
    </source>
</evidence>
<keyword evidence="8" id="KW-1185">Reference proteome</keyword>
<dbReference type="STRING" id="935791.I3EH74"/>
<dbReference type="VEuPathDB" id="MicrosporidiaDB:NEQG_01261"/>
<feature type="domain" description="FAD/NAD(P)-binding" evidence="6">
    <location>
        <begin position="2"/>
        <end position="163"/>
    </location>
</feature>
<comment type="cofactor">
    <cofactor evidence="1">
        <name>FAD</name>
        <dbReference type="ChEBI" id="CHEBI:57692"/>
    </cofactor>
</comment>
<evidence type="ECO:0000256" key="1">
    <source>
        <dbReference type="ARBA" id="ARBA00001974"/>
    </source>
</evidence>